<dbReference type="GO" id="GO:0000703">
    <property type="term" value="F:oxidized pyrimidine nucleobase lesion DNA N-glycosylase activity"/>
    <property type="evidence" value="ECO:0007669"/>
    <property type="project" value="UniProtKB-UniRule"/>
</dbReference>
<dbReference type="GO" id="GO:0006289">
    <property type="term" value="P:nucleotide-excision repair"/>
    <property type="evidence" value="ECO:0007669"/>
    <property type="project" value="TreeGrafter"/>
</dbReference>
<evidence type="ECO:0000256" key="4">
    <source>
        <dbReference type="ARBA" id="ARBA00022763"/>
    </source>
</evidence>
<proteinExistence type="inferred from homology"/>
<dbReference type="Gene3D" id="1.10.340.30">
    <property type="entry name" value="Hypothetical protein, domain 2"/>
    <property type="match status" value="1"/>
</dbReference>
<sequence length="277" mass="31271">MKRLLTPKVRDIEDIWKLHIERIKIMRKDGNAPVDTMGCHRLADPLASPKVHRFQILLALMLSSQTRDEVTASAMARLKEHGCSIDDMINIPTDELEKILCPVGFYKKKAVYIQKTAAVLNEKYDGDVPDSVEGLCGLPGVGPKMAHLVLQIAWQKNEGIAVDTHVHRISNRLGWFTTSTPEKTRLELQKMIPREDWQNINHLLVGFGQTVCLPVGPKCSSCLCNDICPSSKTKTKVDKVEEETERQEIVKIRKISSKVKTEISAQKLVRTRSKKII</sequence>
<feature type="domain" description="HhH-GPD" evidence="13">
    <location>
        <begin position="62"/>
        <end position="210"/>
    </location>
</feature>
<comment type="catalytic activity">
    <reaction evidence="12">
        <text>2'-deoxyribonucleotide-(2'-deoxyribose 5'-phosphate)-2'-deoxyribonucleotide-DNA = a 3'-end 2'-deoxyribonucleotide-(2,3-dehydro-2,3-deoxyribose 5'-phosphate)-DNA + a 5'-end 5'-phospho-2'-deoxyribonucleoside-DNA + H(+)</text>
        <dbReference type="Rhea" id="RHEA:66592"/>
        <dbReference type="Rhea" id="RHEA-COMP:13180"/>
        <dbReference type="Rhea" id="RHEA-COMP:16897"/>
        <dbReference type="Rhea" id="RHEA-COMP:17067"/>
        <dbReference type="ChEBI" id="CHEBI:15378"/>
        <dbReference type="ChEBI" id="CHEBI:136412"/>
        <dbReference type="ChEBI" id="CHEBI:157695"/>
        <dbReference type="ChEBI" id="CHEBI:167181"/>
        <dbReference type="EC" id="4.2.99.18"/>
    </reaction>
</comment>
<dbReference type="GO" id="GO:0005634">
    <property type="term" value="C:nucleus"/>
    <property type="evidence" value="ECO:0007669"/>
    <property type="project" value="UniProtKB-SubCell"/>
</dbReference>
<dbReference type="GO" id="GO:0005739">
    <property type="term" value="C:mitochondrion"/>
    <property type="evidence" value="ECO:0007669"/>
    <property type="project" value="UniProtKB-SubCell"/>
</dbReference>
<keyword evidence="11 12" id="KW-0326">Glycosidase</keyword>
<dbReference type="PANTHER" id="PTHR43286:SF1">
    <property type="entry name" value="ENDONUCLEASE III-LIKE PROTEIN 1"/>
    <property type="match status" value="1"/>
</dbReference>
<keyword evidence="5 12" id="KW-0378">Hydrolase</keyword>
<comment type="similarity">
    <text evidence="1 12">Belongs to the Nth/MutY family.</text>
</comment>
<evidence type="ECO:0000256" key="7">
    <source>
        <dbReference type="ARBA" id="ARBA00023004"/>
    </source>
</evidence>
<evidence type="ECO:0000256" key="12">
    <source>
        <dbReference type="HAMAP-Rule" id="MF_03183"/>
    </source>
</evidence>
<dbReference type="HAMAP" id="MF_03183">
    <property type="entry name" value="Endonuclease_III_Nth"/>
    <property type="match status" value="1"/>
</dbReference>
<evidence type="ECO:0000256" key="3">
    <source>
        <dbReference type="ARBA" id="ARBA00022723"/>
    </source>
</evidence>
<dbReference type="FunFam" id="1.10.340.30:FF:000005">
    <property type="entry name" value="Endonuclease III-like protein 1"/>
    <property type="match status" value="1"/>
</dbReference>
<dbReference type="GO" id="GO:0046872">
    <property type="term" value="F:metal ion binding"/>
    <property type="evidence" value="ECO:0007669"/>
    <property type="project" value="UniProtKB-KW"/>
</dbReference>
<comment type="caution">
    <text evidence="14">The sequence shown here is derived from an EMBL/GenBank/DDBJ whole genome shotgun (WGS) entry which is preliminary data.</text>
</comment>
<dbReference type="InterPro" id="IPR000445">
    <property type="entry name" value="HhH_motif"/>
</dbReference>
<keyword evidence="12" id="KW-0539">Nucleus</keyword>
<dbReference type="EC" id="3.2.2.-" evidence="12"/>
<keyword evidence="15" id="KW-1185">Reference proteome</keyword>
<evidence type="ECO:0000256" key="10">
    <source>
        <dbReference type="ARBA" id="ARBA00023239"/>
    </source>
</evidence>
<accession>A0A8S1GYT6</accession>
<evidence type="ECO:0000256" key="11">
    <source>
        <dbReference type="ARBA" id="ARBA00023295"/>
    </source>
</evidence>
<keyword evidence="7" id="KW-0408">Iron</keyword>
<dbReference type="Pfam" id="PF00633">
    <property type="entry name" value="HHH"/>
    <property type="match status" value="1"/>
</dbReference>
<comment type="subcellular location">
    <subcellularLocation>
        <location evidence="12">Nucleus</location>
    </subcellularLocation>
    <subcellularLocation>
        <location evidence="12">Mitochondrion</location>
    </subcellularLocation>
</comment>
<dbReference type="InterPro" id="IPR011257">
    <property type="entry name" value="DNA_glycosylase"/>
</dbReference>
<evidence type="ECO:0000256" key="8">
    <source>
        <dbReference type="ARBA" id="ARBA00023014"/>
    </source>
</evidence>
<dbReference type="CDD" id="cd00056">
    <property type="entry name" value="ENDO3c"/>
    <property type="match status" value="1"/>
</dbReference>
<dbReference type="AlphaFoldDB" id="A0A8S1GYT6"/>
<dbReference type="GO" id="GO:0003677">
    <property type="term" value="F:DNA binding"/>
    <property type="evidence" value="ECO:0007669"/>
    <property type="project" value="UniProtKB-UniRule"/>
</dbReference>
<evidence type="ECO:0000259" key="13">
    <source>
        <dbReference type="SMART" id="SM00478"/>
    </source>
</evidence>
<dbReference type="InterPro" id="IPR023170">
    <property type="entry name" value="HhH_base_excis_C"/>
</dbReference>
<comment type="function">
    <text evidence="12">Bifunctional DNA N-glycosylase with associated apurinic/apyrimidinic (AP) lyase function that catalyzes the first step in base excision repair (BER), the primary repair pathway for the repair of oxidative DNA damage. The DNA N-glycosylase activity releases the damaged DNA base from DNA by cleaving the N-glycosidic bond, leaving an AP site. The AP lyase activity cleaves the phosphodiester bond 3' to the AP site by a beta-elimination. Primarily recognizes and repairs oxidative base damage of pyrimidines.</text>
</comment>
<keyword evidence="6" id="KW-0809">Transit peptide</keyword>
<dbReference type="OrthoDB" id="2099276at2759"/>
<gene>
    <name evidence="12" type="primary">nth-1</name>
    <name evidence="14" type="ORF">CAUJ_LOCUS4548</name>
</gene>
<organism evidence="14 15">
    <name type="scientific">Caenorhabditis auriculariae</name>
    <dbReference type="NCBI Taxonomy" id="2777116"/>
    <lineage>
        <taxon>Eukaryota</taxon>
        <taxon>Metazoa</taxon>
        <taxon>Ecdysozoa</taxon>
        <taxon>Nematoda</taxon>
        <taxon>Chromadorea</taxon>
        <taxon>Rhabditida</taxon>
        <taxon>Rhabditina</taxon>
        <taxon>Rhabditomorpha</taxon>
        <taxon>Rhabditoidea</taxon>
        <taxon>Rhabditidae</taxon>
        <taxon>Peloderinae</taxon>
        <taxon>Caenorhabditis</taxon>
    </lineage>
</organism>
<evidence type="ECO:0000256" key="9">
    <source>
        <dbReference type="ARBA" id="ARBA00023204"/>
    </source>
</evidence>
<name>A0A8S1GYT6_9PELO</name>
<dbReference type="GO" id="GO:0140078">
    <property type="term" value="F:class I DNA-(apurinic or apyrimidinic site) endonuclease activity"/>
    <property type="evidence" value="ECO:0007669"/>
    <property type="project" value="UniProtKB-EC"/>
</dbReference>
<keyword evidence="4 12" id="KW-0227">DNA damage</keyword>
<dbReference type="EMBL" id="CAJGYM010000008">
    <property type="protein sequence ID" value="CAD6188629.1"/>
    <property type="molecule type" value="Genomic_DNA"/>
</dbReference>
<dbReference type="InterPro" id="IPR003265">
    <property type="entry name" value="HhH-GPD_domain"/>
</dbReference>
<evidence type="ECO:0000313" key="15">
    <source>
        <dbReference type="Proteomes" id="UP000835052"/>
    </source>
</evidence>
<dbReference type="FunFam" id="1.10.1670.10:FF:000003">
    <property type="entry name" value="Endonuclease III homolog"/>
    <property type="match status" value="1"/>
</dbReference>
<dbReference type="InterPro" id="IPR030841">
    <property type="entry name" value="NTH1"/>
</dbReference>
<evidence type="ECO:0000313" key="14">
    <source>
        <dbReference type="EMBL" id="CAD6188629.1"/>
    </source>
</evidence>
<reference evidence="14" key="1">
    <citation type="submission" date="2020-10" db="EMBL/GenBank/DDBJ databases">
        <authorList>
            <person name="Kikuchi T."/>
        </authorList>
    </citation>
    <scope>NUCLEOTIDE SEQUENCE</scope>
    <source>
        <strain evidence="14">NKZ352</strain>
    </source>
</reference>
<dbReference type="Proteomes" id="UP000835052">
    <property type="component" value="Unassembled WGS sequence"/>
</dbReference>
<evidence type="ECO:0000256" key="1">
    <source>
        <dbReference type="ARBA" id="ARBA00008343"/>
    </source>
</evidence>
<keyword evidence="9 12" id="KW-0234">DNA repair</keyword>
<dbReference type="EC" id="4.2.99.18" evidence="12"/>
<evidence type="ECO:0000256" key="6">
    <source>
        <dbReference type="ARBA" id="ARBA00022946"/>
    </source>
</evidence>
<keyword evidence="10 12" id="KW-0456">Lyase</keyword>
<evidence type="ECO:0000256" key="2">
    <source>
        <dbReference type="ARBA" id="ARBA00022485"/>
    </source>
</evidence>
<dbReference type="SMART" id="SM00478">
    <property type="entry name" value="ENDO3c"/>
    <property type="match status" value="1"/>
</dbReference>
<dbReference type="PANTHER" id="PTHR43286">
    <property type="entry name" value="ENDONUCLEASE III-LIKE PROTEIN 1"/>
    <property type="match status" value="1"/>
</dbReference>
<comment type="caution">
    <text evidence="12">Lacks conserved residue(s) required for the propagation of feature annotation.</text>
</comment>
<dbReference type="Gene3D" id="1.10.1670.10">
    <property type="entry name" value="Helix-hairpin-Helix base-excision DNA repair enzymes (C-terminal)"/>
    <property type="match status" value="1"/>
</dbReference>
<keyword evidence="2" id="KW-0004">4Fe-4S</keyword>
<keyword evidence="8" id="KW-0411">Iron-sulfur</keyword>
<evidence type="ECO:0000256" key="5">
    <source>
        <dbReference type="ARBA" id="ARBA00022801"/>
    </source>
</evidence>
<keyword evidence="12" id="KW-0496">Mitochondrion</keyword>
<dbReference type="GO" id="GO:0006285">
    <property type="term" value="P:base-excision repair, AP site formation"/>
    <property type="evidence" value="ECO:0007669"/>
    <property type="project" value="UniProtKB-UniRule"/>
</dbReference>
<dbReference type="SUPFAM" id="SSF48150">
    <property type="entry name" value="DNA-glycosylase"/>
    <property type="match status" value="1"/>
</dbReference>
<dbReference type="Pfam" id="PF00730">
    <property type="entry name" value="HhH-GPD"/>
    <property type="match status" value="1"/>
</dbReference>
<dbReference type="GO" id="GO:0051539">
    <property type="term" value="F:4 iron, 4 sulfur cluster binding"/>
    <property type="evidence" value="ECO:0007669"/>
    <property type="project" value="UniProtKB-KW"/>
</dbReference>
<protein>
    <recommendedName>
        <fullName evidence="12">Endonuclease III homolog</fullName>
        <ecNumber evidence="12">3.2.2.-</ecNumber>
        <ecNumber evidence="12">4.2.99.18</ecNumber>
    </recommendedName>
    <alternativeName>
        <fullName evidence="12">Bifunctional DNA N-glycosylase/DNA-(apurinic or apyrimidinic site) lyase</fullName>
        <shortName evidence="12">DNA glycosylase/AP lyase</shortName>
    </alternativeName>
</protein>
<keyword evidence="3" id="KW-0479">Metal-binding</keyword>